<dbReference type="Proteomes" id="UP000887579">
    <property type="component" value="Unplaced"/>
</dbReference>
<evidence type="ECO:0000313" key="2">
    <source>
        <dbReference type="WBParaSite" id="ES5_v2.g14065.t1"/>
    </source>
</evidence>
<name>A0AC34FA35_9BILA</name>
<sequence length="120" mass="13984">MASSYSTECCWNRNIPNQIFPTPAIPEVPKRKPRTQKKKAEGNNILENRVKRKKCPAKEKERNEAINSGFEALQSKIKCIQNGEKSSKIPKVKVLRIAIRYINYLKQKLETVSFKFWDFV</sequence>
<accession>A0AC34FA35</accession>
<organism evidence="1 2">
    <name type="scientific">Panagrolaimus sp. ES5</name>
    <dbReference type="NCBI Taxonomy" id="591445"/>
    <lineage>
        <taxon>Eukaryota</taxon>
        <taxon>Metazoa</taxon>
        <taxon>Ecdysozoa</taxon>
        <taxon>Nematoda</taxon>
        <taxon>Chromadorea</taxon>
        <taxon>Rhabditida</taxon>
        <taxon>Tylenchina</taxon>
        <taxon>Panagrolaimomorpha</taxon>
        <taxon>Panagrolaimoidea</taxon>
        <taxon>Panagrolaimidae</taxon>
        <taxon>Panagrolaimus</taxon>
    </lineage>
</organism>
<evidence type="ECO:0000313" key="1">
    <source>
        <dbReference type="Proteomes" id="UP000887579"/>
    </source>
</evidence>
<reference evidence="2" key="1">
    <citation type="submission" date="2022-11" db="UniProtKB">
        <authorList>
            <consortium name="WormBaseParasite"/>
        </authorList>
    </citation>
    <scope>IDENTIFICATION</scope>
</reference>
<protein>
    <submittedName>
        <fullName evidence="2">BHLH domain-containing protein</fullName>
    </submittedName>
</protein>
<dbReference type="WBParaSite" id="ES5_v2.g14065.t1">
    <property type="protein sequence ID" value="ES5_v2.g14065.t1"/>
    <property type="gene ID" value="ES5_v2.g14065"/>
</dbReference>
<proteinExistence type="predicted"/>